<keyword evidence="8" id="KW-1185">Reference proteome</keyword>
<dbReference type="PANTHER" id="PTHR23513">
    <property type="entry name" value="INTEGRAL MEMBRANE EFFLUX PROTEIN-RELATED"/>
    <property type="match status" value="1"/>
</dbReference>
<dbReference type="Proteomes" id="UP001500542">
    <property type="component" value="Unassembled WGS sequence"/>
</dbReference>
<feature type="transmembrane region" description="Helical" evidence="6">
    <location>
        <begin position="163"/>
        <end position="186"/>
    </location>
</feature>
<comment type="caution">
    <text evidence="7">The sequence shown here is derived from an EMBL/GenBank/DDBJ whole genome shotgun (WGS) entry which is preliminary data.</text>
</comment>
<evidence type="ECO:0000313" key="8">
    <source>
        <dbReference type="Proteomes" id="UP001500542"/>
    </source>
</evidence>
<dbReference type="EMBL" id="BAAAHK010000005">
    <property type="protein sequence ID" value="GAA0936752.1"/>
    <property type="molecule type" value="Genomic_DNA"/>
</dbReference>
<dbReference type="PANTHER" id="PTHR23513:SF6">
    <property type="entry name" value="MAJOR FACILITATOR SUPERFAMILY ASSOCIATED DOMAIN-CONTAINING PROTEIN"/>
    <property type="match status" value="1"/>
</dbReference>
<dbReference type="CDD" id="cd06173">
    <property type="entry name" value="MFS_MefA_like"/>
    <property type="match status" value="1"/>
</dbReference>
<gene>
    <name evidence="7" type="ORF">GCM10009554_24550</name>
</gene>
<evidence type="ECO:0000256" key="3">
    <source>
        <dbReference type="ARBA" id="ARBA00022692"/>
    </source>
</evidence>
<keyword evidence="4 6" id="KW-1133">Transmembrane helix</keyword>
<keyword evidence="5 6" id="KW-0472">Membrane</keyword>
<feature type="transmembrane region" description="Helical" evidence="6">
    <location>
        <begin position="289"/>
        <end position="307"/>
    </location>
</feature>
<feature type="transmembrane region" description="Helical" evidence="6">
    <location>
        <begin position="382"/>
        <end position="401"/>
    </location>
</feature>
<keyword evidence="3 6" id="KW-0812">Transmembrane</keyword>
<evidence type="ECO:0000256" key="6">
    <source>
        <dbReference type="SAM" id="Phobius"/>
    </source>
</evidence>
<organism evidence="7 8">
    <name type="scientific">Kribbella koreensis</name>
    <dbReference type="NCBI Taxonomy" id="57909"/>
    <lineage>
        <taxon>Bacteria</taxon>
        <taxon>Bacillati</taxon>
        <taxon>Actinomycetota</taxon>
        <taxon>Actinomycetes</taxon>
        <taxon>Propionibacteriales</taxon>
        <taxon>Kribbellaceae</taxon>
        <taxon>Kribbella</taxon>
    </lineage>
</organism>
<dbReference type="Gene3D" id="1.20.1250.20">
    <property type="entry name" value="MFS general substrate transporter like domains"/>
    <property type="match status" value="1"/>
</dbReference>
<keyword evidence="2" id="KW-1003">Cell membrane</keyword>
<dbReference type="InterPro" id="IPR036259">
    <property type="entry name" value="MFS_trans_sf"/>
</dbReference>
<dbReference type="InterPro" id="IPR011701">
    <property type="entry name" value="MFS"/>
</dbReference>
<dbReference type="Pfam" id="PF07690">
    <property type="entry name" value="MFS_1"/>
    <property type="match status" value="1"/>
</dbReference>
<reference evidence="7 8" key="1">
    <citation type="journal article" date="2019" name="Int. J. Syst. Evol. Microbiol.">
        <title>The Global Catalogue of Microorganisms (GCM) 10K type strain sequencing project: providing services to taxonomists for standard genome sequencing and annotation.</title>
        <authorList>
            <consortium name="The Broad Institute Genomics Platform"/>
            <consortium name="The Broad Institute Genome Sequencing Center for Infectious Disease"/>
            <person name="Wu L."/>
            <person name="Ma J."/>
        </authorList>
    </citation>
    <scope>NUCLEOTIDE SEQUENCE [LARGE SCALE GENOMIC DNA]</scope>
    <source>
        <strain evidence="7 8">JCM 10977</strain>
    </source>
</reference>
<name>A0ABN1Q498_9ACTN</name>
<accession>A0ABN1Q498</accession>
<dbReference type="SUPFAM" id="SSF103473">
    <property type="entry name" value="MFS general substrate transporter"/>
    <property type="match status" value="1"/>
</dbReference>
<feature type="transmembrane region" description="Helical" evidence="6">
    <location>
        <begin position="257"/>
        <end position="277"/>
    </location>
</feature>
<protein>
    <submittedName>
        <fullName evidence="7">MFS transporter</fullName>
    </submittedName>
</protein>
<feature type="transmembrane region" description="Helical" evidence="6">
    <location>
        <begin position="82"/>
        <end position="103"/>
    </location>
</feature>
<comment type="subcellular location">
    <subcellularLocation>
        <location evidence="1">Cell membrane</location>
        <topology evidence="1">Multi-pass membrane protein</topology>
    </subcellularLocation>
</comment>
<feature type="transmembrane region" description="Helical" evidence="6">
    <location>
        <begin position="20"/>
        <end position="44"/>
    </location>
</feature>
<evidence type="ECO:0000256" key="2">
    <source>
        <dbReference type="ARBA" id="ARBA00022475"/>
    </source>
</evidence>
<feature type="transmembrane region" description="Helical" evidence="6">
    <location>
        <begin position="226"/>
        <end position="245"/>
    </location>
</feature>
<feature type="transmembrane region" description="Helical" evidence="6">
    <location>
        <begin position="50"/>
        <end position="70"/>
    </location>
</feature>
<evidence type="ECO:0000313" key="7">
    <source>
        <dbReference type="EMBL" id="GAA0936752.1"/>
    </source>
</evidence>
<evidence type="ECO:0000256" key="1">
    <source>
        <dbReference type="ARBA" id="ARBA00004651"/>
    </source>
</evidence>
<feature type="transmembrane region" description="Helical" evidence="6">
    <location>
        <begin position="313"/>
        <end position="331"/>
    </location>
</feature>
<evidence type="ECO:0000256" key="4">
    <source>
        <dbReference type="ARBA" id="ARBA00022989"/>
    </source>
</evidence>
<evidence type="ECO:0000256" key="5">
    <source>
        <dbReference type="ARBA" id="ARBA00023136"/>
    </source>
</evidence>
<sequence>MAASTLGRVPSLNQDFRRLWTAYAISAIGSGIGYGALPLVAVLVLDVSTFQVALLAALSALAGAALALPMGDFIEERRKRPVMIAADVVRFVALLSVPVAVAFDALTYPQLCMVGVVQSAALIAFTAASGAHLKALVPVEGRAEANSRFESTTWTTLSVGPPIGGALVSLVGAPLTLVIDAVSYLLSAVGVRRIRKPEPAPVARQGKRDVVAGWRYIWRDRGLRSLFWNSQLFGGPVMMVSPLLPVLMLRDLHMQPWQYGLVAGVPCLGGVVGAWLAPRLTRWLGLHRMLLVFGVLRTPWLLLLPLATPGLGGFVLLIAAETGLLIAAGAFNPSFATYRMEVTQDGFMARVLTSWSITSRSVQPAFMAAGGVLAGLTSLRTAMFVAGGLCLVSAFVLPWSVRPDPLPEPA</sequence>
<proteinExistence type="predicted"/>